<keyword evidence="4" id="KW-1185">Reference proteome</keyword>
<evidence type="ECO:0000313" key="4">
    <source>
        <dbReference type="Proteomes" id="UP000190229"/>
    </source>
</evidence>
<reference evidence="2 4" key="2">
    <citation type="submission" date="2017-02" db="EMBL/GenBank/DDBJ databases">
        <title>Draft genome of Acidibacillus ferrooxidans Huett2.</title>
        <authorList>
            <person name="Schopf S."/>
        </authorList>
    </citation>
    <scope>NUCLEOTIDE SEQUENCE [LARGE SCALE GENOMIC DNA]</scope>
    <source>
        <strain evidence="2 4">Huett2</strain>
    </source>
</reference>
<dbReference type="Proteomes" id="UP000077421">
    <property type="component" value="Unassembled WGS sequence"/>
</dbReference>
<dbReference type="EMBL" id="LSUQ01000040">
    <property type="protein sequence ID" value="OAG93319.1"/>
    <property type="molecule type" value="Genomic_DNA"/>
</dbReference>
<organism evidence="1 3">
    <name type="scientific">Ferroacidibacillus organovorans</name>
    <dbReference type="NCBI Taxonomy" id="1765683"/>
    <lineage>
        <taxon>Bacteria</taxon>
        <taxon>Bacillati</taxon>
        <taxon>Bacillota</taxon>
        <taxon>Bacilli</taxon>
        <taxon>Bacillales</taxon>
        <taxon>Alicyclobacillaceae</taxon>
        <taxon>Ferroacidibacillus</taxon>
    </lineage>
</organism>
<gene>
    <name evidence="1" type="ORF">AYW79_11230</name>
    <name evidence="2" type="ORF">B2M26_05700</name>
</gene>
<reference evidence="1 3" key="1">
    <citation type="submission" date="2016-02" db="EMBL/GenBank/DDBJ databases">
        <title>Draft genome sequence of Acidibacillus ferrooxidans SLC66.</title>
        <authorList>
            <person name="Oliveira G."/>
            <person name="Nancucheo I."/>
            <person name="Dall'Agnol H."/>
            <person name="Johnson B."/>
            <person name="Oliveira R."/>
            <person name="Nunes G.L."/>
            <person name="Tzotzos G."/>
            <person name="Orellana S.C."/>
            <person name="Salim A.C."/>
            <person name="Araujo F.M."/>
        </authorList>
    </citation>
    <scope>NUCLEOTIDE SEQUENCE [LARGE SCALE GENOMIC DNA]</scope>
    <source>
        <strain evidence="1 3">SLC66</strain>
    </source>
</reference>
<proteinExistence type="predicted"/>
<sequence length="72" mass="8196">MTLNHVSLDDCVKWKQSKLTNEKIITFHLRNHGPSFEELAVHIFALALDDVKRNCESVDTGVIKHPLASLDR</sequence>
<protein>
    <submittedName>
        <fullName evidence="1">Uncharacterized protein</fullName>
    </submittedName>
</protein>
<name>A0A162T1V7_9BACL</name>
<dbReference type="Proteomes" id="UP000190229">
    <property type="component" value="Unassembled WGS sequence"/>
</dbReference>
<accession>A0A162T1V7</accession>
<evidence type="ECO:0000313" key="3">
    <source>
        <dbReference type="Proteomes" id="UP000077421"/>
    </source>
</evidence>
<evidence type="ECO:0000313" key="2">
    <source>
        <dbReference type="EMBL" id="OPG16374.1"/>
    </source>
</evidence>
<evidence type="ECO:0000313" key="1">
    <source>
        <dbReference type="EMBL" id="OAG93319.1"/>
    </source>
</evidence>
<dbReference type="AlphaFoldDB" id="A0A162T1V7"/>
<comment type="caution">
    <text evidence="1">The sequence shown here is derived from an EMBL/GenBank/DDBJ whole genome shotgun (WGS) entry which is preliminary data.</text>
</comment>
<dbReference type="EMBL" id="MWPS01000016">
    <property type="protein sequence ID" value="OPG16374.1"/>
    <property type="molecule type" value="Genomic_DNA"/>
</dbReference>
<dbReference type="STRING" id="1765683.B2M26_05700"/>